<dbReference type="Pfam" id="PF13173">
    <property type="entry name" value="AAA_14"/>
    <property type="match status" value="1"/>
</dbReference>
<dbReference type="PANTHER" id="PTHR43566:SF2">
    <property type="entry name" value="DUF4143 DOMAIN-CONTAINING PROTEIN"/>
    <property type="match status" value="1"/>
</dbReference>
<evidence type="ECO:0000313" key="2">
    <source>
        <dbReference type="EMBL" id="TDO45375.1"/>
    </source>
</evidence>
<dbReference type="InterPro" id="IPR027417">
    <property type="entry name" value="P-loop_NTPase"/>
</dbReference>
<accession>A0A4V3C9F9</accession>
<reference evidence="2 3" key="1">
    <citation type="submission" date="2019-03" db="EMBL/GenBank/DDBJ databases">
        <title>Genomic Encyclopedia of Type Strains, Phase III (KMG-III): the genomes of soil and plant-associated and newly described type strains.</title>
        <authorList>
            <person name="Whitman W."/>
        </authorList>
    </citation>
    <scope>NUCLEOTIDE SEQUENCE [LARGE SCALE GENOMIC DNA]</scope>
    <source>
        <strain evidence="2 3">VKM Ac-2527</strain>
    </source>
</reference>
<feature type="domain" description="AAA" evidence="1">
    <location>
        <begin position="9"/>
        <end position="87"/>
    </location>
</feature>
<protein>
    <submittedName>
        <fullName evidence="2">AAA domain-containing protein</fullName>
    </submittedName>
</protein>
<dbReference type="Proteomes" id="UP000295388">
    <property type="component" value="Unassembled WGS sequence"/>
</dbReference>
<evidence type="ECO:0000259" key="1">
    <source>
        <dbReference type="Pfam" id="PF13173"/>
    </source>
</evidence>
<organism evidence="2 3">
    <name type="scientific">Kribbella caucasensis</name>
    <dbReference type="NCBI Taxonomy" id="2512215"/>
    <lineage>
        <taxon>Bacteria</taxon>
        <taxon>Bacillati</taxon>
        <taxon>Actinomycetota</taxon>
        <taxon>Actinomycetes</taxon>
        <taxon>Propionibacteriales</taxon>
        <taxon>Kribbellaceae</taxon>
        <taxon>Kribbella</taxon>
    </lineage>
</organism>
<dbReference type="AlphaFoldDB" id="A0A4V3C9F9"/>
<proteinExistence type="predicted"/>
<dbReference type="SUPFAM" id="SSF52540">
    <property type="entry name" value="P-loop containing nucleoside triphosphate hydrolases"/>
    <property type="match status" value="1"/>
</dbReference>
<sequence length="93" mass="10034">MAFEALGDTRVVVLNGARQVGKSTLAKLIVDRSPGARELYLDDPAVSAAAEADPSAFVRDEGLLLIDEIQRVPELLLPIKSEVDRETRLDGSC</sequence>
<name>A0A4V3C9F9_9ACTN</name>
<keyword evidence="3" id="KW-1185">Reference proteome</keyword>
<dbReference type="PANTHER" id="PTHR43566">
    <property type="entry name" value="CONSERVED PROTEIN"/>
    <property type="match status" value="1"/>
</dbReference>
<evidence type="ECO:0000313" key="3">
    <source>
        <dbReference type="Proteomes" id="UP000295388"/>
    </source>
</evidence>
<dbReference type="EMBL" id="SNWQ01000013">
    <property type="protein sequence ID" value="TDO45375.1"/>
    <property type="molecule type" value="Genomic_DNA"/>
</dbReference>
<comment type="caution">
    <text evidence="2">The sequence shown here is derived from an EMBL/GenBank/DDBJ whole genome shotgun (WGS) entry which is preliminary data.</text>
</comment>
<gene>
    <name evidence="2" type="ORF">EV643_113148</name>
</gene>
<dbReference type="InterPro" id="IPR041682">
    <property type="entry name" value="AAA_14"/>
</dbReference>